<evidence type="ECO:0000259" key="4">
    <source>
        <dbReference type="Pfam" id="PF00248"/>
    </source>
</evidence>
<dbReference type="InterPro" id="IPR020471">
    <property type="entry name" value="AKR"/>
</dbReference>
<dbReference type="InterPro" id="IPR036812">
    <property type="entry name" value="NAD(P)_OxRdtase_dom_sf"/>
</dbReference>
<feature type="domain" description="NADP-dependent oxidoreductase" evidence="4">
    <location>
        <begin position="16"/>
        <end position="289"/>
    </location>
</feature>
<dbReference type="OrthoDB" id="416253at2759"/>
<evidence type="ECO:0000313" key="6">
    <source>
        <dbReference type="Proteomes" id="UP000282613"/>
    </source>
</evidence>
<dbReference type="EMBL" id="UYRS01003430">
    <property type="protein sequence ID" value="VDK26352.1"/>
    <property type="molecule type" value="Genomic_DNA"/>
</dbReference>
<evidence type="ECO:0000313" key="7">
    <source>
        <dbReference type="WBParaSite" id="TASK_0000284401-mRNA-1"/>
    </source>
</evidence>
<dbReference type="InterPro" id="IPR023210">
    <property type="entry name" value="NADP_OxRdtase_dom"/>
</dbReference>
<evidence type="ECO:0000256" key="3">
    <source>
        <dbReference type="PIRSR" id="PIRSR000097-3"/>
    </source>
</evidence>
<evidence type="ECO:0000256" key="2">
    <source>
        <dbReference type="PIRSR" id="PIRSR000097-2"/>
    </source>
</evidence>
<dbReference type="PRINTS" id="PR00069">
    <property type="entry name" value="ALDKETRDTASE"/>
</dbReference>
<feature type="binding site" evidence="2">
    <location>
        <position position="111"/>
    </location>
    <ligand>
        <name>substrate</name>
    </ligand>
</feature>
<reference evidence="5 6" key="2">
    <citation type="submission" date="2018-11" db="EMBL/GenBank/DDBJ databases">
        <authorList>
            <consortium name="Pathogen Informatics"/>
        </authorList>
    </citation>
    <scope>NUCLEOTIDE SEQUENCE [LARGE SCALE GENOMIC DNA]</scope>
</reference>
<dbReference type="CDD" id="cd19071">
    <property type="entry name" value="AKR_AKR1-5-like"/>
    <property type="match status" value="1"/>
</dbReference>
<sequence>MKPCLLLNNGQRIPQLGFGTFRAPKEAVRKAVQLALRVGYRRIDCSMINDNEKEVGKAIATSMRKLNLKREDIFVTSKFSCGKHAANDVGKACEVSLKNLGLEYLDLYLLHFPISWKLKRDEPLNVHDSITNVFERRKLEDTWKAMEALVSSGLVRSIGVTNFLKEQLQWLLKQCTIGPAVVQVEVNVHFPNRRLIEYCRKEGIVVEGCSPLGSPCFMEGQRNWLLDNEHVVEAARKHKKTPAQVLLRHGLRRGIVVIVRSVTAELIESYFDVFDFDLSHMEMVKVDSIEWSGPWFWNPE</sequence>
<dbReference type="SUPFAM" id="SSF51430">
    <property type="entry name" value="NAD(P)-linked oxidoreductase"/>
    <property type="match status" value="1"/>
</dbReference>
<keyword evidence="6" id="KW-1185">Reference proteome</keyword>
<dbReference type="AlphaFoldDB" id="A0A0R3VZK0"/>
<dbReference type="STRING" id="60517.A0A0R3VZK0"/>
<name>A0A0R3VZK0_TAEAS</name>
<evidence type="ECO:0000313" key="5">
    <source>
        <dbReference type="EMBL" id="VDK26352.1"/>
    </source>
</evidence>
<dbReference type="WBParaSite" id="TASK_0000284401-mRNA-1">
    <property type="protein sequence ID" value="TASK_0000284401-mRNA-1"/>
    <property type="gene ID" value="TASK_0000284401"/>
</dbReference>
<dbReference type="FunFam" id="3.20.20.100:FF:000002">
    <property type="entry name" value="2,5-diketo-D-gluconic acid reductase A"/>
    <property type="match status" value="1"/>
</dbReference>
<organism evidence="7">
    <name type="scientific">Taenia asiatica</name>
    <name type="common">Asian tapeworm</name>
    <dbReference type="NCBI Taxonomy" id="60517"/>
    <lineage>
        <taxon>Eukaryota</taxon>
        <taxon>Metazoa</taxon>
        <taxon>Spiralia</taxon>
        <taxon>Lophotrochozoa</taxon>
        <taxon>Platyhelminthes</taxon>
        <taxon>Cestoda</taxon>
        <taxon>Eucestoda</taxon>
        <taxon>Cyclophyllidea</taxon>
        <taxon>Taeniidae</taxon>
        <taxon>Taenia</taxon>
    </lineage>
</organism>
<dbReference type="PANTHER" id="PTHR11732">
    <property type="entry name" value="ALDO/KETO REDUCTASE"/>
    <property type="match status" value="1"/>
</dbReference>
<protein>
    <submittedName>
        <fullName evidence="7">Aldo_ket_red domain-containing protein</fullName>
    </submittedName>
</protein>
<proteinExistence type="predicted"/>
<dbReference type="PIRSF" id="PIRSF000097">
    <property type="entry name" value="AKR"/>
    <property type="match status" value="1"/>
</dbReference>
<accession>A0A0R3VZK0</accession>
<gene>
    <name evidence="5" type="ORF">TASK_LOCUS2845</name>
</gene>
<dbReference type="Proteomes" id="UP000282613">
    <property type="component" value="Unassembled WGS sequence"/>
</dbReference>
<feature type="site" description="Lowers pKa of active site Tyr" evidence="3">
    <location>
        <position position="78"/>
    </location>
</feature>
<reference evidence="7" key="1">
    <citation type="submission" date="2017-02" db="UniProtKB">
        <authorList>
            <consortium name="WormBaseParasite"/>
        </authorList>
    </citation>
    <scope>IDENTIFICATION</scope>
</reference>
<dbReference type="GO" id="GO:0016616">
    <property type="term" value="F:oxidoreductase activity, acting on the CH-OH group of donors, NAD or NADP as acceptor"/>
    <property type="evidence" value="ECO:0007669"/>
    <property type="project" value="UniProtKB-ARBA"/>
</dbReference>
<evidence type="ECO:0000256" key="1">
    <source>
        <dbReference type="ARBA" id="ARBA00023002"/>
    </source>
</evidence>
<dbReference type="Gene3D" id="3.20.20.100">
    <property type="entry name" value="NADP-dependent oxidoreductase domain"/>
    <property type="match status" value="1"/>
</dbReference>
<dbReference type="Pfam" id="PF00248">
    <property type="entry name" value="Aldo_ket_red"/>
    <property type="match status" value="1"/>
</dbReference>
<keyword evidence="1" id="KW-0560">Oxidoreductase</keyword>